<sequence>MPVCSLCNALTPSGRFCCECGAPFTQQQQRAPPQFQEHMSFEEHDQKTLLYQRQQAYGNTPSAIPVVYVDGDGFTTKSNGCNASFVAPNGETKSCSSSKGSGILKGRYSDHPNCDVCGLAFDITYRRHQCRTCGRYVCGNCSPVMLLVPEGDQIEGARGYDPSIPQRACLHCASRLRPLQENLVARYAKANAETALHETKSRLHVPFSPSLEKECMNAADIIGNFFRNDSGASGDRAVPISMLENAHGLAIMTIVKAGFVVVGKVGTGIVLSRLPDGSWSAPSAIGTVGLGGGFQIGGEIVEVMIILGSLAAVEVFHSPQVNLGAGLDVAVGPYGRSAAAAAAISSSGLNSNYSYSISKGLYAGISLQGSVIAARNDLNRKFYGQDLEASALLSGAVGQPVAARALYDALDRAMHGIQEHKEVLAKRSRMMGACHACTCQVFLAHPHQLWNKRCKTCNHIH</sequence>
<dbReference type="CDD" id="cd11526">
    <property type="entry name" value="SYLF_FYVE"/>
    <property type="match status" value="1"/>
</dbReference>
<evidence type="ECO:0000256" key="1">
    <source>
        <dbReference type="ARBA" id="ARBA00022723"/>
    </source>
</evidence>
<evidence type="ECO:0000313" key="7">
    <source>
        <dbReference type="Proteomes" id="UP001162029"/>
    </source>
</evidence>
<dbReference type="GO" id="GO:0035091">
    <property type="term" value="F:phosphatidylinositol binding"/>
    <property type="evidence" value="ECO:0007669"/>
    <property type="project" value="TreeGrafter"/>
</dbReference>
<dbReference type="SUPFAM" id="SSF57903">
    <property type="entry name" value="FYVE/PHD zinc finger"/>
    <property type="match status" value="1"/>
</dbReference>
<dbReference type="InterPro" id="IPR013083">
    <property type="entry name" value="Znf_RING/FYVE/PHD"/>
</dbReference>
<dbReference type="InterPro" id="IPR007461">
    <property type="entry name" value="Ysc84_actin-binding"/>
</dbReference>
<evidence type="ECO:0000256" key="4">
    <source>
        <dbReference type="PROSITE-ProRule" id="PRU00091"/>
    </source>
</evidence>
<dbReference type="AlphaFoldDB" id="A0AAV0V3T7"/>
<dbReference type="EMBL" id="CANTFM010001744">
    <property type="protein sequence ID" value="CAI5742665.1"/>
    <property type="molecule type" value="Genomic_DNA"/>
</dbReference>
<gene>
    <name evidence="6" type="ORF">PDE001_LOCUS8361</name>
</gene>
<evidence type="ECO:0000256" key="2">
    <source>
        <dbReference type="ARBA" id="ARBA00022771"/>
    </source>
</evidence>
<keyword evidence="1" id="KW-0479">Metal-binding</keyword>
<dbReference type="SMART" id="SM00064">
    <property type="entry name" value="FYVE"/>
    <property type="match status" value="1"/>
</dbReference>
<dbReference type="Pfam" id="PF01363">
    <property type="entry name" value="FYVE"/>
    <property type="match status" value="1"/>
</dbReference>
<dbReference type="InterPro" id="IPR051702">
    <property type="entry name" value="SH3_domain_YSC84-like"/>
</dbReference>
<dbReference type="Gene3D" id="3.30.40.10">
    <property type="entry name" value="Zinc/RING finger domain, C3HC4 (zinc finger)"/>
    <property type="match status" value="1"/>
</dbReference>
<evidence type="ECO:0000259" key="5">
    <source>
        <dbReference type="PROSITE" id="PS50178"/>
    </source>
</evidence>
<dbReference type="GO" id="GO:0008270">
    <property type="term" value="F:zinc ion binding"/>
    <property type="evidence" value="ECO:0007669"/>
    <property type="project" value="UniProtKB-KW"/>
</dbReference>
<dbReference type="Proteomes" id="UP001162029">
    <property type="component" value="Unassembled WGS sequence"/>
</dbReference>
<accession>A0AAV0V3T7</accession>
<reference evidence="6" key="1">
    <citation type="submission" date="2022-12" db="EMBL/GenBank/DDBJ databases">
        <authorList>
            <person name="Webb A."/>
        </authorList>
    </citation>
    <scope>NUCLEOTIDE SEQUENCE</scope>
    <source>
        <strain evidence="6">Pd1</strain>
    </source>
</reference>
<dbReference type="PROSITE" id="PS50178">
    <property type="entry name" value="ZF_FYVE"/>
    <property type="match status" value="1"/>
</dbReference>
<protein>
    <recommendedName>
        <fullName evidence="5">FYVE-type domain-containing protein</fullName>
    </recommendedName>
</protein>
<evidence type="ECO:0000256" key="3">
    <source>
        <dbReference type="ARBA" id="ARBA00022833"/>
    </source>
</evidence>
<dbReference type="CDD" id="cd00065">
    <property type="entry name" value="FYVE_like_SF"/>
    <property type="match status" value="1"/>
</dbReference>
<dbReference type="InterPro" id="IPR011011">
    <property type="entry name" value="Znf_FYVE_PHD"/>
</dbReference>
<organism evidence="6 7">
    <name type="scientific">Peronospora destructor</name>
    <dbReference type="NCBI Taxonomy" id="86335"/>
    <lineage>
        <taxon>Eukaryota</taxon>
        <taxon>Sar</taxon>
        <taxon>Stramenopiles</taxon>
        <taxon>Oomycota</taxon>
        <taxon>Peronosporomycetes</taxon>
        <taxon>Peronosporales</taxon>
        <taxon>Peronosporaceae</taxon>
        <taxon>Peronospora</taxon>
    </lineage>
</organism>
<dbReference type="InterPro" id="IPR000306">
    <property type="entry name" value="Znf_FYVE"/>
</dbReference>
<proteinExistence type="predicted"/>
<evidence type="ECO:0000313" key="6">
    <source>
        <dbReference type="EMBL" id="CAI5742665.1"/>
    </source>
</evidence>
<dbReference type="InterPro" id="IPR017455">
    <property type="entry name" value="Znf_FYVE-rel"/>
</dbReference>
<dbReference type="PANTHER" id="PTHR15629">
    <property type="entry name" value="SH3YL1 PROTEIN"/>
    <property type="match status" value="1"/>
</dbReference>
<comment type="caution">
    <text evidence="6">The sequence shown here is derived from an EMBL/GenBank/DDBJ whole genome shotgun (WGS) entry which is preliminary data.</text>
</comment>
<keyword evidence="3" id="KW-0862">Zinc</keyword>
<dbReference type="Pfam" id="PF04366">
    <property type="entry name" value="Ysc84"/>
    <property type="match status" value="1"/>
</dbReference>
<keyword evidence="2 4" id="KW-0863">Zinc-finger</keyword>
<keyword evidence="7" id="KW-1185">Reference proteome</keyword>
<name>A0AAV0V3T7_9STRA</name>
<dbReference type="PANTHER" id="PTHR15629:SF2">
    <property type="entry name" value="SH3 DOMAIN-CONTAINING YSC84-LIKE PROTEIN 1"/>
    <property type="match status" value="1"/>
</dbReference>
<feature type="domain" description="FYVE-type" evidence="5">
    <location>
        <begin position="108"/>
        <end position="177"/>
    </location>
</feature>